<proteinExistence type="predicted"/>
<organism evidence="1 2">
    <name type="scientific">Phytoactinopolyspora halophila</name>
    <dbReference type="NCBI Taxonomy" id="1981511"/>
    <lineage>
        <taxon>Bacteria</taxon>
        <taxon>Bacillati</taxon>
        <taxon>Actinomycetota</taxon>
        <taxon>Actinomycetes</taxon>
        <taxon>Jiangellales</taxon>
        <taxon>Jiangellaceae</taxon>
        <taxon>Phytoactinopolyspora</taxon>
    </lineage>
</organism>
<comment type="caution">
    <text evidence="1">The sequence shown here is derived from an EMBL/GenBank/DDBJ whole genome shotgun (WGS) entry which is preliminary data.</text>
</comment>
<keyword evidence="2" id="KW-1185">Reference proteome</keyword>
<dbReference type="InterPro" id="IPR032710">
    <property type="entry name" value="NTF2-like_dom_sf"/>
</dbReference>
<dbReference type="EMBL" id="QMIG01000001">
    <property type="protein sequence ID" value="RAW18967.1"/>
    <property type="molecule type" value="Genomic_DNA"/>
</dbReference>
<dbReference type="AlphaFoldDB" id="A0A329R308"/>
<gene>
    <name evidence="1" type="ORF">DPM12_01535</name>
</gene>
<dbReference type="Gene3D" id="3.10.450.50">
    <property type="match status" value="1"/>
</dbReference>
<reference evidence="1 2" key="1">
    <citation type="submission" date="2018-06" db="EMBL/GenBank/DDBJ databases">
        <title>Phytoactinopolyspora halophila sp. nov., a novel halophilic actinomycete isolated from a saline soil in China.</title>
        <authorList>
            <person name="Tang S.-K."/>
        </authorList>
    </citation>
    <scope>NUCLEOTIDE SEQUENCE [LARGE SCALE GENOMIC DNA]</scope>
    <source>
        <strain evidence="1 2">YIM 96934</strain>
    </source>
</reference>
<dbReference type="SUPFAM" id="SSF54427">
    <property type="entry name" value="NTF2-like"/>
    <property type="match status" value="1"/>
</dbReference>
<dbReference type="Pfam" id="PF07366">
    <property type="entry name" value="SnoaL"/>
    <property type="match status" value="1"/>
</dbReference>
<name>A0A329R308_9ACTN</name>
<dbReference type="Proteomes" id="UP000250462">
    <property type="component" value="Unassembled WGS sequence"/>
</dbReference>
<evidence type="ECO:0000313" key="1">
    <source>
        <dbReference type="EMBL" id="RAW18967.1"/>
    </source>
</evidence>
<protein>
    <submittedName>
        <fullName evidence="1">Nuclear transport factor 2 family protein</fullName>
    </submittedName>
</protein>
<dbReference type="GO" id="GO:0030638">
    <property type="term" value="P:polyketide metabolic process"/>
    <property type="evidence" value="ECO:0007669"/>
    <property type="project" value="InterPro"/>
</dbReference>
<dbReference type="OrthoDB" id="4153705at2"/>
<accession>A0A329R308</accession>
<dbReference type="InterPro" id="IPR009959">
    <property type="entry name" value="Cyclase_SnoaL-like"/>
</dbReference>
<evidence type="ECO:0000313" key="2">
    <source>
        <dbReference type="Proteomes" id="UP000250462"/>
    </source>
</evidence>
<sequence length="141" mass="15310">MRDLYHRWLADLWNGDLDRLEDIATGLVSPAFVGHWPGRPALVQGPDSLAQVVRAGRLPFDPLTFDVEVGPLVDGDTVAARWVARGAYAGGEHALPGATAEPGTPIEFRGHDLLRVAGDRFVEYWVISEAEHLMAQLSGTA</sequence>